<name>A0A6J7U6F1_9ZZZZ</name>
<proteinExistence type="predicted"/>
<dbReference type="EMBL" id="CAFBQN010000097">
    <property type="protein sequence ID" value="CAB5061365.1"/>
    <property type="molecule type" value="Genomic_DNA"/>
</dbReference>
<gene>
    <name evidence="2" type="ORF">UFOPK4319_01018</name>
</gene>
<sequence>MDSRPASIASSRRSLVNHALILERARGLCTKLSQSRLGPACSPLLVRISTTSPLLSLDSSGTKRPLTLAPAHLIPTSVCTEKAKSTGVDPPGRATTLPLGVKTKTSGEPKSKRSASKNSDGSSVSFCHSCNWRSHNISGEVSLFS</sequence>
<protein>
    <submittedName>
        <fullName evidence="2">Unannotated protein</fullName>
    </submittedName>
</protein>
<evidence type="ECO:0000313" key="2">
    <source>
        <dbReference type="EMBL" id="CAB5061365.1"/>
    </source>
</evidence>
<dbReference type="AlphaFoldDB" id="A0A6J7U6F1"/>
<organism evidence="2">
    <name type="scientific">freshwater metagenome</name>
    <dbReference type="NCBI Taxonomy" id="449393"/>
    <lineage>
        <taxon>unclassified sequences</taxon>
        <taxon>metagenomes</taxon>
        <taxon>ecological metagenomes</taxon>
    </lineage>
</organism>
<reference evidence="2" key="1">
    <citation type="submission" date="2020-05" db="EMBL/GenBank/DDBJ databases">
        <authorList>
            <person name="Chiriac C."/>
            <person name="Salcher M."/>
            <person name="Ghai R."/>
            <person name="Kavagutti S V."/>
        </authorList>
    </citation>
    <scope>NUCLEOTIDE SEQUENCE</scope>
</reference>
<accession>A0A6J7U6F1</accession>
<evidence type="ECO:0000256" key="1">
    <source>
        <dbReference type="SAM" id="MobiDB-lite"/>
    </source>
</evidence>
<feature type="region of interest" description="Disordered" evidence="1">
    <location>
        <begin position="81"/>
        <end position="124"/>
    </location>
</feature>